<proteinExistence type="predicted"/>
<evidence type="ECO:0000313" key="1">
    <source>
        <dbReference type="EMBL" id="KAK4733986.1"/>
    </source>
</evidence>
<dbReference type="InterPro" id="IPR021109">
    <property type="entry name" value="Peptidase_aspartic_dom_sf"/>
</dbReference>
<name>A0AAV9M7R7_9SOLN</name>
<accession>A0AAV9M7R7</accession>
<reference evidence="1 2" key="1">
    <citation type="submission" date="2023-10" db="EMBL/GenBank/DDBJ databases">
        <title>Genome-Wide Identification Analysis in wild type Solanum Pinnatisectum Reveals Some Genes Defensing Phytophthora Infestans.</title>
        <authorList>
            <person name="Sun C."/>
        </authorList>
    </citation>
    <scope>NUCLEOTIDE SEQUENCE [LARGE SCALE GENOMIC DNA]</scope>
    <source>
        <strain evidence="1">LQN</strain>
        <tissue evidence="1">Leaf</tissue>
    </source>
</reference>
<dbReference type="Proteomes" id="UP001311915">
    <property type="component" value="Unassembled WGS sequence"/>
</dbReference>
<evidence type="ECO:0000313" key="2">
    <source>
        <dbReference type="Proteomes" id="UP001311915"/>
    </source>
</evidence>
<dbReference type="PANTHER" id="PTHR33067">
    <property type="entry name" value="RNA-DIRECTED DNA POLYMERASE-RELATED"/>
    <property type="match status" value="1"/>
</dbReference>
<gene>
    <name evidence="1" type="ORF">R3W88_008247</name>
</gene>
<dbReference type="PANTHER" id="PTHR33067:SF9">
    <property type="entry name" value="RNA-DIRECTED DNA POLYMERASE"/>
    <property type="match status" value="1"/>
</dbReference>
<dbReference type="Gene3D" id="2.40.70.10">
    <property type="entry name" value="Acid Proteases"/>
    <property type="match status" value="1"/>
</dbReference>
<protein>
    <submittedName>
        <fullName evidence="1">Uncharacterized protein</fullName>
    </submittedName>
</protein>
<keyword evidence="2" id="KW-1185">Reference proteome</keyword>
<sequence length="337" mass="38229">MAVTTREGKQTIDPPMASKVKVEVTKDDDYIEVTGKSENAIEKEVEITQKVVHMPRSPPPFPQRLVKKTEEGKYCRFISMLKQLSINVPLIEALEQMPGYAKFMKDLVTKKRAVSFEDDDRLQHCSAIATRSLVQKKEDPGTFTIPCTIGLLHFAKELCDLGISNNLMPLSIYKKLGLGDPKPTAMRLLMADNTVKRPISVLQDVLVKVESYIFSMDFVILDCEVDFEVPIIVGRPFLATRRALVDMEKGQMKFRLNNKEVTLYIYRSMKQSSELKSVSLVNHIVESGFEVSIEERLGVDALAVVMMNFEGDGIEDYDELVTALDRLEFRSKPKRLE</sequence>
<organism evidence="1 2">
    <name type="scientific">Solanum pinnatisectum</name>
    <name type="common">tansyleaf nightshade</name>
    <dbReference type="NCBI Taxonomy" id="50273"/>
    <lineage>
        <taxon>Eukaryota</taxon>
        <taxon>Viridiplantae</taxon>
        <taxon>Streptophyta</taxon>
        <taxon>Embryophyta</taxon>
        <taxon>Tracheophyta</taxon>
        <taxon>Spermatophyta</taxon>
        <taxon>Magnoliopsida</taxon>
        <taxon>eudicotyledons</taxon>
        <taxon>Gunneridae</taxon>
        <taxon>Pentapetalae</taxon>
        <taxon>asterids</taxon>
        <taxon>lamiids</taxon>
        <taxon>Solanales</taxon>
        <taxon>Solanaceae</taxon>
        <taxon>Solanoideae</taxon>
        <taxon>Solaneae</taxon>
        <taxon>Solanum</taxon>
    </lineage>
</organism>
<comment type="caution">
    <text evidence="1">The sequence shown here is derived from an EMBL/GenBank/DDBJ whole genome shotgun (WGS) entry which is preliminary data.</text>
</comment>
<dbReference type="EMBL" id="JAWPEI010000002">
    <property type="protein sequence ID" value="KAK4733986.1"/>
    <property type="molecule type" value="Genomic_DNA"/>
</dbReference>
<dbReference type="CDD" id="cd00303">
    <property type="entry name" value="retropepsin_like"/>
    <property type="match status" value="1"/>
</dbReference>
<dbReference type="AlphaFoldDB" id="A0AAV9M7R7"/>